<comment type="caution">
    <text evidence="3">The sequence shown here is derived from an EMBL/GenBank/DDBJ whole genome shotgun (WGS) entry which is preliminary data.</text>
</comment>
<keyword evidence="4" id="KW-1185">Reference proteome</keyword>
<reference evidence="3 4" key="1">
    <citation type="submission" date="2019-11" db="EMBL/GenBank/DDBJ databases">
        <title>Acidiferrimicrobium australis gen. nov., sp. nov., an acidophilic and obligately heterotrophic, member of the Actinobacteria that catalyses dissimilatory oxido- reduction of iron isolated from metal-rich acidic water in Chile.</title>
        <authorList>
            <person name="Gonzalez D."/>
            <person name="Huber K."/>
            <person name="Hedrich S."/>
            <person name="Rojas-Villalobos C."/>
            <person name="Quatrini R."/>
            <person name="Dinamarca M.A."/>
            <person name="Schwarz A."/>
            <person name="Canales C."/>
            <person name="Nancucheo I."/>
        </authorList>
    </citation>
    <scope>NUCLEOTIDE SEQUENCE [LARGE SCALE GENOMIC DNA]</scope>
    <source>
        <strain evidence="3 4">USS-CCA1</strain>
    </source>
</reference>
<comment type="similarity">
    <text evidence="1">Belongs to the short-chain dehydrogenases/reductases (SDR) family.</text>
</comment>
<feature type="non-terminal residue" evidence="3">
    <location>
        <position position="105"/>
    </location>
</feature>
<evidence type="ECO:0000313" key="4">
    <source>
        <dbReference type="Proteomes" id="UP000437736"/>
    </source>
</evidence>
<dbReference type="InterPro" id="IPR002347">
    <property type="entry name" value="SDR_fam"/>
</dbReference>
<protein>
    <submittedName>
        <fullName evidence="3">SDR family NAD(P)-dependent oxidoreductase</fullName>
    </submittedName>
</protein>
<dbReference type="SUPFAM" id="SSF51735">
    <property type="entry name" value="NAD(P)-binding Rossmann-fold domains"/>
    <property type="match status" value="1"/>
</dbReference>
<organism evidence="3 4">
    <name type="scientific">Acidiferrimicrobium australe</name>
    <dbReference type="NCBI Taxonomy" id="2664430"/>
    <lineage>
        <taxon>Bacteria</taxon>
        <taxon>Bacillati</taxon>
        <taxon>Actinomycetota</taxon>
        <taxon>Acidimicrobiia</taxon>
        <taxon>Acidimicrobiales</taxon>
        <taxon>Acidimicrobiaceae</taxon>
        <taxon>Acidiferrimicrobium</taxon>
    </lineage>
</organism>
<feature type="non-terminal residue" evidence="3">
    <location>
        <position position="1"/>
    </location>
</feature>
<evidence type="ECO:0000256" key="1">
    <source>
        <dbReference type="ARBA" id="ARBA00006484"/>
    </source>
</evidence>
<dbReference type="PROSITE" id="PS00061">
    <property type="entry name" value="ADH_SHORT"/>
    <property type="match status" value="1"/>
</dbReference>
<dbReference type="Proteomes" id="UP000437736">
    <property type="component" value="Unassembled WGS sequence"/>
</dbReference>
<evidence type="ECO:0000313" key="3">
    <source>
        <dbReference type="EMBL" id="MST35128.1"/>
    </source>
</evidence>
<gene>
    <name evidence="3" type="ORF">GHK86_20650</name>
</gene>
<dbReference type="Pfam" id="PF00106">
    <property type="entry name" value="adh_short"/>
    <property type="match status" value="1"/>
</dbReference>
<dbReference type="InterPro" id="IPR020904">
    <property type="entry name" value="Sc_DH/Rdtase_CS"/>
</dbReference>
<keyword evidence="2" id="KW-0560">Oxidoreductase</keyword>
<accession>A0ABW9R0L6</accession>
<proteinExistence type="inferred from homology"/>
<dbReference type="EMBL" id="WJHE01001452">
    <property type="protein sequence ID" value="MST35128.1"/>
    <property type="molecule type" value="Genomic_DNA"/>
</dbReference>
<dbReference type="Gene3D" id="3.40.50.720">
    <property type="entry name" value="NAD(P)-binding Rossmann-like Domain"/>
    <property type="match status" value="1"/>
</dbReference>
<evidence type="ECO:0000256" key="2">
    <source>
        <dbReference type="ARBA" id="ARBA00023002"/>
    </source>
</evidence>
<name>A0ABW9R0L6_9ACTN</name>
<dbReference type="PRINTS" id="PR00081">
    <property type="entry name" value="GDHRDH"/>
</dbReference>
<sequence length="105" mass="10312">RAAAPAMVGRGRGHILLVSSLAGVAASPASSLYAATKFGLRGFGHALRQDLAGSGVGVSVLLPGFVRDAGMFADSGATLPPGVGTRTPGEVAAAAVAAVERDRAE</sequence>
<dbReference type="PANTHER" id="PTHR44196:SF1">
    <property type="entry name" value="DEHYDROGENASE_REDUCTASE SDR FAMILY MEMBER 7B"/>
    <property type="match status" value="1"/>
</dbReference>
<dbReference type="InterPro" id="IPR036291">
    <property type="entry name" value="NAD(P)-bd_dom_sf"/>
</dbReference>
<dbReference type="PANTHER" id="PTHR44196">
    <property type="entry name" value="DEHYDROGENASE/REDUCTASE SDR FAMILY MEMBER 7B"/>
    <property type="match status" value="1"/>
</dbReference>